<accession>A0ABY3EV07</accession>
<keyword evidence="4" id="KW-1185">Reference proteome</keyword>
<feature type="signal peptide" evidence="2">
    <location>
        <begin position="1"/>
        <end position="22"/>
    </location>
</feature>
<evidence type="ECO:0000256" key="2">
    <source>
        <dbReference type="SAM" id="SignalP"/>
    </source>
</evidence>
<feature type="compositionally biased region" description="Basic and acidic residues" evidence="1">
    <location>
        <begin position="77"/>
        <end position="93"/>
    </location>
</feature>
<sequence>MKRMTLVATAAVVALLAAPAMAQKNYTDGGDLYGGSHTTKAKPSSPEKGKEGASKAGNFDPYTDGVRTKSNAAPAKKLPDERPQPDDVARSGKFDPYTEGQSK</sequence>
<dbReference type="RefSeq" id="WP_144195950.1">
    <property type="nucleotide sequence ID" value="NZ_CAJPVH010000007.1"/>
</dbReference>
<evidence type="ECO:0000256" key="1">
    <source>
        <dbReference type="SAM" id="MobiDB-lite"/>
    </source>
</evidence>
<feature type="chain" id="PRO_5046918311" evidence="2">
    <location>
        <begin position="23"/>
        <end position="103"/>
    </location>
</feature>
<gene>
    <name evidence="3" type="ORF">FGG12_02875</name>
</gene>
<keyword evidence="2" id="KW-0732">Signal</keyword>
<proteinExistence type="predicted"/>
<evidence type="ECO:0000313" key="4">
    <source>
        <dbReference type="Proteomes" id="UP000318943"/>
    </source>
</evidence>
<evidence type="ECO:0000313" key="3">
    <source>
        <dbReference type="EMBL" id="TSP14606.1"/>
    </source>
</evidence>
<protein>
    <submittedName>
        <fullName evidence="3">Uncharacterized protein</fullName>
    </submittedName>
</protein>
<organism evidence="3 4">
    <name type="scientific">Cupriavidus campinensis</name>
    <dbReference type="NCBI Taxonomy" id="151783"/>
    <lineage>
        <taxon>Bacteria</taxon>
        <taxon>Pseudomonadati</taxon>
        <taxon>Pseudomonadota</taxon>
        <taxon>Betaproteobacteria</taxon>
        <taxon>Burkholderiales</taxon>
        <taxon>Burkholderiaceae</taxon>
        <taxon>Cupriavidus</taxon>
    </lineage>
</organism>
<reference evidence="3 4" key="1">
    <citation type="submission" date="2019-05" db="EMBL/GenBank/DDBJ databases">
        <title>Whole genome sequence analysis of Cupriavidus campinensis S14E4C strain.</title>
        <authorList>
            <person name="Abbaszade G."/>
            <person name="Szabo A."/>
            <person name="Toumi M."/>
            <person name="Toth E."/>
        </authorList>
    </citation>
    <scope>NUCLEOTIDE SEQUENCE [LARGE SCALE GENOMIC DNA]</scope>
    <source>
        <strain evidence="3 4">S14E4C</strain>
    </source>
</reference>
<name>A0ABY3EV07_9BURK</name>
<dbReference type="Proteomes" id="UP000318943">
    <property type="component" value="Unassembled WGS sequence"/>
</dbReference>
<feature type="region of interest" description="Disordered" evidence="1">
    <location>
        <begin position="25"/>
        <end position="103"/>
    </location>
</feature>
<dbReference type="EMBL" id="VCIZ01000001">
    <property type="protein sequence ID" value="TSP14606.1"/>
    <property type="molecule type" value="Genomic_DNA"/>
</dbReference>
<comment type="caution">
    <text evidence="3">The sequence shown here is derived from an EMBL/GenBank/DDBJ whole genome shotgun (WGS) entry which is preliminary data.</text>
</comment>